<name>A0A1E5NAD9_9SPIR</name>
<reference evidence="1 2" key="1">
    <citation type="submission" date="2016-08" db="EMBL/GenBank/DDBJ databases">
        <title>Characterization and recognition of Brachyspira hampsonii sp. nov., a novel intestinal spirochete that is pathogenic to pigs.</title>
        <authorList>
            <person name="Mirajkar N."/>
            <person name="La T."/>
            <person name="Phillips N."/>
            <person name="Hampson D."/>
            <person name="Gebhart C."/>
        </authorList>
    </citation>
    <scope>NUCLEOTIDE SEQUENCE [LARGE SCALE GENOMIC DNA]</scope>
    <source>
        <strain evidence="1 2">P280/1</strain>
    </source>
</reference>
<gene>
    <name evidence="1" type="ORF">BFL38_00450</name>
</gene>
<accession>A0A1E5NAD9</accession>
<sequence length="88" mass="9887">MREVLTLLPKLSNEGFESLKQETLAFSKELGKVPEEVVPALYQSLSAGVPRENVFEFLKTAGELTNQDELSMLLILNTLKDYSIDIKD</sequence>
<dbReference type="RefSeq" id="WP_069727663.1">
    <property type="nucleotide sequence ID" value="NZ_MDCO01000015.1"/>
</dbReference>
<protein>
    <submittedName>
        <fullName evidence="1">Uncharacterized protein</fullName>
    </submittedName>
</protein>
<dbReference type="AlphaFoldDB" id="A0A1E5NAD9"/>
<evidence type="ECO:0000313" key="1">
    <source>
        <dbReference type="EMBL" id="OEJ13071.1"/>
    </source>
</evidence>
<organism evidence="1 2">
    <name type="scientific">Brachyspira hampsonii</name>
    <dbReference type="NCBI Taxonomy" id="1287055"/>
    <lineage>
        <taxon>Bacteria</taxon>
        <taxon>Pseudomonadati</taxon>
        <taxon>Spirochaetota</taxon>
        <taxon>Spirochaetia</taxon>
        <taxon>Brachyspirales</taxon>
        <taxon>Brachyspiraceae</taxon>
        <taxon>Brachyspira</taxon>
    </lineage>
</organism>
<evidence type="ECO:0000313" key="2">
    <source>
        <dbReference type="Proteomes" id="UP000095247"/>
    </source>
</evidence>
<proteinExistence type="predicted"/>
<dbReference type="EMBL" id="MDCO01000015">
    <property type="protein sequence ID" value="OEJ13071.1"/>
    <property type="molecule type" value="Genomic_DNA"/>
</dbReference>
<dbReference type="Proteomes" id="UP000095247">
    <property type="component" value="Unassembled WGS sequence"/>
</dbReference>
<comment type="caution">
    <text evidence="1">The sequence shown here is derived from an EMBL/GenBank/DDBJ whole genome shotgun (WGS) entry which is preliminary data.</text>
</comment>